<feature type="domain" description="DUF4143" evidence="1">
    <location>
        <begin position="61"/>
        <end position="211"/>
    </location>
</feature>
<reference evidence="2" key="1">
    <citation type="submission" date="2019-08" db="EMBL/GenBank/DDBJ databases">
        <authorList>
            <person name="Kucharzyk K."/>
            <person name="Murdoch R.W."/>
            <person name="Higgins S."/>
            <person name="Loffler F."/>
        </authorList>
    </citation>
    <scope>NUCLEOTIDE SEQUENCE</scope>
</reference>
<dbReference type="EMBL" id="VSSQ01000100">
    <property type="protein sequence ID" value="MPL76772.1"/>
    <property type="molecule type" value="Genomic_DNA"/>
</dbReference>
<dbReference type="PANTHER" id="PTHR43566">
    <property type="entry name" value="CONSERVED PROTEIN"/>
    <property type="match status" value="1"/>
</dbReference>
<dbReference type="AlphaFoldDB" id="A0A644UD44"/>
<dbReference type="InterPro" id="IPR025420">
    <property type="entry name" value="DUF4143"/>
</dbReference>
<evidence type="ECO:0000259" key="1">
    <source>
        <dbReference type="Pfam" id="PF13635"/>
    </source>
</evidence>
<protein>
    <recommendedName>
        <fullName evidence="1">DUF4143 domain-containing protein</fullName>
    </recommendedName>
</protein>
<gene>
    <name evidence="2" type="ORF">SDC9_22621</name>
</gene>
<name>A0A644UD44_9ZZZZ</name>
<accession>A0A644UD44</accession>
<organism evidence="2">
    <name type="scientific">bioreactor metagenome</name>
    <dbReference type="NCBI Taxonomy" id="1076179"/>
    <lineage>
        <taxon>unclassified sequences</taxon>
        <taxon>metagenomes</taxon>
        <taxon>ecological metagenomes</taxon>
    </lineage>
</organism>
<proteinExistence type="predicted"/>
<dbReference type="Pfam" id="PF13635">
    <property type="entry name" value="DUF4143"/>
    <property type="match status" value="1"/>
</dbReference>
<sequence>MLQELITINSQPENKSLKTELLRMEWEKYMIYGGYPAVAAEPDLNEKAALLKEIRDSFIKRDIIESGVQNEVAFYKLFRILATQSGNLVNVNELASTLQIENETVVNYLNIMQKCFHIALIRPYFRNLRKELTKMQKVYLPDSGLRNCLLNNFQIFTERSDRGELWENVVFRLLMENHETDEIHYWRTSAGNEVDFILPAQQNPSAIEAKLNTSLINPSKYKLFRSAYPEIPLKFSILNPVNEDFFRNLP</sequence>
<evidence type="ECO:0000313" key="2">
    <source>
        <dbReference type="EMBL" id="MPL76772.1"/>
    </source>
</evidence>
<dbReference type="PANTHER" id="PTHR43566:SF1">
    <property type="entry name" value="AAA+ ATPASE DOMAIN-CONTAINING PROTEIN"/>
    <property type="match status" value="1"/>
</dbReference>
<comment type="caution">
    <text evidence="2">The sequence shown here is derived from an EMBL/GenBank/DDBJ whole genome shotgun (WGS) entry which is preliminary data.</text>
</comment>